<feature type="compositionally biased region" description="Polar residues" evidence="1">
    <location>
        <begin position="50"/>
        <end position="67"/>
    </location>
</feature>
<feature type="compositionally biased region" description="Polar residues" evidence="1">
    <location>
        <begin position="114"/>
        <end position="124"/>
    </location>
</feature>
<proteinExistence type="predicted"/>
<accession>A0A6J5QVM4</accession>
<gene>
    <name evidence="2" type="ORF">UFOVP1130_47</name>
</gene>
<evidence type="ECO:0000313" key="2">
    <source>
        <dbReference type="EMBL" id="CAB4185411.1"/>
    </source>
</evidence>
<evidence type="ECO:0000256" key="1">
    <source>
        <dbReference type="SAM" id="MobiDB-lite"/>
    </source>
</evidence>
<organism evidence="2">
    <name type="scientific">uncultured Caudovirales phage</name>
    <dbReference type="NCBI Taxonomy" id="2100421"/>
    <lineage>
        <taxon>Viruses</taxon>
        <taxon>Duplodnaviria</taxon>
        <taxon>Heunggongvirae</taxon>
        <taxon>Uroviricota</taxon>
        <taxon>Caudoviricetes</taxon>
        <taxon>Peduoviridae</taxon>
        <taxon>Maltschvirus</taxon>
        <taxon>Maltschvirus maltsch</taxon>
    </lineage>
</organism>
<feature type="region of interest" description="Disordered" evidence="1">
    <location>
        <begin position="1"/>
        <end position="132"/>
    </location>
</feature>
<sequence length="132" mass="13662">MGIFNKLRGGSGGYTGQPPAKAQFGGGMPGSLPPGPPARTKLSGPLLPISSMSQADKANRGIQQNATDARMKGDQHRSSGNHASADAQYRAADEIESRLKQGAPQLDANAMSKIKSTQGMSDQPGSGWGRSL</sequence>
<reference evidence="2" key="1">
    <citation type="submission" date="2020-05" db="EMBL/GenBank/DDBJ databases">
        <authorList>
            <person name="Chiriac C."/>
            <person name="Salcher M."/>
            <person name="Ghai R."/>
            <person name="Kavagutti S V."/>
        </authorList>
    </citation>
    <scope>NUCLEOTIDE SEQUENCE</scope>
</reference>
<name>A0A6J5QVM4_9CAUD</name>
<dbReference type="EMBL" id="LR797078">
    <property type="protein sequence ID" value="CAB4185411.1"/>
    <property type="molecule type" value="Genomic_DNA"/>
</dbReference>
<protein>
    <submittedName>
        <fullName evidence="2">Uncharacterized protein</fullName>
    </submittedName>
</protein>